<reference evidence="2 3" key="1">
    <citation type="submission" date="2023-08" db="EMBL/GenBank/DDBJ databases">
        <title>Black Yeasts Isolated from many extreme environments.</title>
        <authorList>
            <person name="Coleine C."/>
            <person name="Stajich J.E."/>
            <person name="Selbmann L."/>
        </authorList>
    </citation>
    <scope>NUCLEOTIDE SEQUENCE [LARGE SCALE GENOMIC DNA]</scope>
    <source>
        <strain evidence="2 3">CCFEE 5935</strain>
    </source>
</reference>
<dbReference type="PANTHER" id="PTHR47784">
    <property type="entry name" value="STEROL UPTAKE CONTROL PROTEIN 2"/>
    <property type="match status" value="1"/>
</dbReference>
<dbReference type="PANTHER" id="PTHR47784:SF5">
    <property type="entry name" value="STEROL UPTAKE CONTROL PROTEIN 2"/>
    <property type="match status" value="1"/>
</dbReference>
<dbReference type="AlphaFoldDB" id="A0AAV9P256"/>
<dbReference type="GeneID" id="89929394"/>
<proteinExistence type="predicted"/>
<comment type="caution">
    <text evidence="2">The sequence shown here is derived from an EMBL/GenBank/DDBJ whole genome shotgun (WGS) entry which is preliminary data.</text>
</comment>
<accession>A0AAV9P256</accession>
<gene>
    <name evidence="2" type="ORF">LTR77_008060</name>
</gene>
<evidence type="ECO:0000313" key="3">
    <source>
        <dbReference type="Proteomes" id="UP001337655"/>
    </source>
</evidence>
<dbReference type="InterPro" id="IPR053157">
    <property type="entry name" value="Sterol_Uptake_Regulator"/>
</dbReference>
<dbReference type="GO" id="GO:0016705">
    <property type="term" value="F:oxidoreductase activity, acting on paired donors, with incorporation or reduction of molecular oxygen"/>
    <property type="evidence" value="ECO:0007669"/>
    <property type="project" value="InterPro"/>
</dbReference>
<dbReference type="InterPro" id="IPR036396">
    <property type="entry name" value="Cyt_P450_sf"/>
</dbReference>
<dbReference type="GO" id="GO:0001228">
    <property type="term" value="F:DNA-binding transcription activator activity, RNA polymerase II-specific"/>
    <property type="evidence" value="ECO:0007669"/>
    <property type="project" value="TreeGrafter"/>
</dbReference>
<name>A0AAV9P256_9PEZI</name>
<organism evidence="2 3">
    <name type="scientific">Saxophila tyrrhenica</name>
    <dbReference type="NCBI Taxonomy" id="1690608"/>
    <lineage>
        <taxon>Eukaryota</taxon>
        <taxon>Fungi</taxon>
        <taxon>Dikarya</taxon>
        <taxon>Ascomycota</taxon>
        <taxon>Pezizomycotina</taxon>
        <taxon>Dothideomycetes</taxon>
        <taxon>Dothideomycetidae</taxon>
        <taxon>Mycosphaerellales</taxon>
        <taxon>Extremaceae</taxon>
        <taxon>Saxophila</taxon>
    </lineage>
</organism>
<protein>
    <submittedName>
        <fullName evidence="2">Uncharacterized protein</fullName>
    </submittedName>
</protein>
<dbReference type="SUPFAM" id="SSF48264">
    <property type="entry name" value="Cytochrome P450"/>
    <property type="match status" value="1"/>
</dbReference>
<dbReference type="Proteomes" id="UP001337655">
    <property type="component" value="Unassembled WGS sequence"/>
</dbReference>
<feature type="region of interest" description="Disordered" evidence="1">
    <location>
        <begin position="1"/>
        <end position="27"/>
    </location>
</feature>
<dbReference type="Gene3D" id="1.10.630.10">
    <property type="entry name" value="Cytochrome P450"/>
    <property type="match status" value="1"/>
</dbReference>
<dbReference type="GO" id="GO:0005506">
    <property type="term" value="F:iron ion binding"/>
    <property type="evidence" value="ECO:0007669"/>
    <property type="project" value="InterPro"/>
</dbReference>
<keyword evidence="3" id="KW-1185">Reference proteome</keyword>
<dbReference type="EMBL" id="JAVRRT010000013">
    <property type="protein sequence ID" value="KAK5166517.1"/>
    <property type="molecule type" value="Genomic_DNA"/>
</dbReference>
<dbReference type="GO" id="GO:0020037">
    <property type="term" value="F:heme binding"/>
    <property type="evidence" value="ECO:0007669"/>
    <property type="project" value="InterPro"/>
</dbReference>
<dbReference type="RefSeq" id="XP_064656399.1">
    <property type="nucleotide sequence ID" value="XM_064805294.1"/>
</dbReference>
<evidence type="ECO:0000256" key="1">
    <source>
        <dbReference type="SAM" id="MobiDB-lite"/>
    </source>
</evidence>
<sequence>MAAHGARLGIESLSTPSPLPSENANGHPPLALDDLRLLHHWLKVDAALFEDQDAESGRRERDEQVELAFAHPYLMHTILSLAALELFHREPEKREYYYQASSHNLAALSHVRPNITQSSREHSQPLFIFSAFTSLYAFAEPPLRLHAGHTQSCEDTLNDLFQAFRMGRGILAVMSSNEKHLREAGKPNGEIWPDETDGVMPTLESDYPQLQVLLALVDGRFDGDHRTAVHEAVVRLFAIMSLLQRRPANHSSARLIQTWTMHVDTSLINLWEAQEPVALIILAHYAILFSEPSAFIPEWSLAEEKVYPDERSNLEDLVLSFSLGGRAYIDRNLAYIELSIVIAALVLYFEWSLDGEKHGGDRGMEIVERSNVNPEELWVDTRPLDK</sequence>
<evidence type="ECO:0000313" key="2">
    <source>
        <dbReference type="EMBL" id="KAK5166517.1"/>
    </source>
</evidence>
<dbReference type="GO" id="GO:0004497">
    <property type="term" value="F:monooxygenase activity"/>
    <property type="evidence" value="ECO:0007669"/>
    <property type="project" value="InterPro"/>
</dbReference>